<reference evidence="2" key="1">
    <citation type="submission" date="2014-09" db="EMBL/GenBank/DDBJ databases">
        <authorList>
            <person name="Magalhaes I.L.F."/>
            <person name="Oliveira U."/>
            <person name="Santos F.R."/>
            <person name="Vidigal T.H.D.A."/>
            <person name="Brescovit A.D."/>
            <person name="Santos A.J."/>
        </authorList>
    </citation>
    <scope>NUCLEOTIDE SEQUENCE</scope>
    <source>
        <tissue evidence="2">Shoot tissue taken approximately 20 cm above the soil surface</tissue>
    </source>
</reference>
<accession>A0A0A9GZV0</accession>
<feature type="transmembrane region" description="Helical" evidence="1">
    <location>
        <begin position="6"/>
        <end position="29"/>
    </location>
</feature>
<keyword evidence="1" id="KW-0812">Transmembrane</keyword>
<protein>
    <submittedName>
        <fullName evidence="2">Uncharacterized protein</fullName>
    </submittedName>
</protein>
<organism evidence="2">
    <name type="scientific">Arundo donax</name>
    <name type="common">Giant reed</name>
    <name type="synonym">Donax arundinaceus</name>
    <dbReference type="NCBI Taxonomy" id="35708"/>
    <lineage>
        <taxon>Eukaryota</taxon>
        <taxon>Viridiplantae</taxon>
        <taxon>Streptophyta</taxon>
        <taxon>Embryophyta</taxon>
        <taxon>Tracheophyta</taxon>
        <taxon>Spermatophyta</taxon>
        <taxon>Magnoliopsida</taxon>
        <taxon>Liliopsida</taxon>
        <taxon>Poales</taxon>
        <taxon>Poaceae</taxon>
        <taxon>PACMAD clade</taxon>
        <taxon>Arundinoideae</taxon>
        <taxon>Arundineae</taxon>
        <taxon>Arundo</taxon>
    </lineage>
</organism>
<dbReference type="EMBL" id="GBRH01171788">
    <property type="protein sequence ID" value="JAE26108.1"/>
    <property type="molecule type" value="Transcribed_RNA"/>
</dbReference>
<evidence type="ECO:0000256" key="1">
    <source>
        <dbReference type="SAM" id="Phobius"/>
    </source>
</evidence>
<keyword evidence="1" id="KW-1133">Transmembrane helix</keyword>
<evidence type="ECO:0000313" key="2">
    <source>
        <dbReference type="EMBL" id="JAE26108.1"/>
    </source>
</evidence>
<sequence length="39" mass="4561">MKSVSGRWSVLFNGVFGLRMIFFVPLSHLNRHVKINLQM</sequence>
<name>A0A0A9GZV0_ARUDO</name>
<proteinExistence type="predicted"/>
<dbReference type="AlphaFoldDB" id="A0A0A9GZV0"/>
<keyword evidence="1" id="KW-0472">Membrane</keyword>
<reference evidence="2" key="2">
    <citation type="journal article" date="2015" name="Data Brief">
        <title>Shoot transcriptome of the giant reed, Arundo donax.</title>
        <authorList>
            <person name="Barrero R.A."/>
            <person name="Guerrero F.D."/>
            <person name="Moolhuijzen P."/>
            <person name="Goolsby J.A."/>
            <person name="Tidwell J."/>
            <person name="Bellgard S.E."/>
            <person name="Bellgard M.I."/>
        </authorList>
    </citation>
    <scope>NUCLEOTIDE SEQUENCE</scope>
    <source>
        <tissue evidence="2">Shoot tissue taken approximately 20 cm above the soil surface</tissue>
    </source>
</reference>